<dbReference type="PROSITE" id="PS01359">
    <property type="entry name" value="ZF_PHD_1"/>
    <property type="match status" value="1"/>
</dbReference>
<dbReference type="SUPFAM" id="SSF47370">
    <property type="entry name" value="Bromodomain"/>
    <property type="match status" value="1"/>
</dbReference>
<keyword evidence="8" id="KW-0677">Repeat</keyword>
<dbReference type="Gene3D" id="3.30.160.60">
    <property type="entry name" value="Classic Zinc Finger"/>
    <property type="match status" value="1"/>
</dbReference>
<dbReference type="Proteomes" id="UP000515159">
    <property type="component" value="Chromosome 19"/>
</dbReference>
<protein>
    <recommendedName>
        <fullName evidence="4">RING-type E3 ubiquitin transferase</fullName>
        <ecNumber evidence="4">2.3.2.27</ecNumber>
    </recommendedName>
</protein>
<comment type="catalytic activity">
    <reaction evidence="1">
        <text>S-ubiquitinyl-[E2 ubiquitin-conjugating enzyme]-L-cysteine + [acceptor protein]-L-lysine = [E2 ubiquitin-conjugating enzyme]-L-cysteine + N(6)-ubiquitinyl-[acceptor protein]-L-lysine.</text>
        <dbReference type="EC" id="2.3.2.27"/>
    </reaction>
</comment>
<evidence type="ECO:0000256" key="3">
    <source>
        <dbReference type="ARBA" id="ARBA00004906"/>
    </source>
</evidence>
<dbReference type="PANTHER" id="PTHR45915">
    <property type="entry name" value="TRANSCRIPTION INTERMEDIARY FACTOR"/>
    <property type="match status" value="1"/>
</dbReference>
<dbReference type="GO" id="GO:0005634">
    <property type="term" value="C:nucleus"/>
    <property type="evidence" value="ECO:0007669"/>
    <property type="project" value="UniProtKB-SubCell"/>
</dbReference>
<keyword evidence="14 19" id="KW-0103">Bromodomain</keyword>
<dbReference type="GO" id="GO:0000785">
    <property type="term" value="C:chromatin"/>
    <property type="evidence" value="ECO:0007669"/>
    <property type="project" value="TreeGrafter"/>
</dbReference>
<dbReference type="KEGG" id="gsh:117352403"/>
<keyword evidence="5" id="KW-0678">Repressor</keyword>
<evidence type="ECO:0000313" key="25">
    <source>
        <dbReference type="RefSeq" id="XP_033784790.1"/>
    </source>
</evidence>
<evidence type="ECO:0000259" key="23">
    <source>
        <dbReference type="PROSITE" id="PS50119"/>
    </source>
</evidence>
<dbReference type="GO" id="GO:0008270">
    <property type="term" value="F:zinc ion binding"/>
    <property type="evidence" value="ECO:0007669"/>
    <property type="project" value="UniProtKB-KW"/>
</dbReference>
<keyword evidence="7" id="KW-0479">Metal-binding</keyword>
<feature type="region of interest" description="Disordered" evidence="20">
    <location>
        <begin position="1170"/>
        <end position="1227"/>
    </location>
</feature>
<dbReference type="InterPro" id="IPR013083">
    <property type="entry name" value="Znf_RING/FYVE/PHD"/>
</dbReference>
<dbReference type="FunCoup" id="A0A6P8PS76">
    <property type="interactions" value="893"/>
</dbReference>
<dbReference type="AlphaFoldDB" id="A0A6P8PS76"/>
<evidence type="ECO:0000256" key="4">
    <source>
        <dbReference type="ARBA" id="ARBA00012483"/>
    </source>
</evidence>
<dbReference type="Gene3D" id="3.30.40.10">
    <property type="entry name" value="Zinc/RING finger domain, C3HC4 (zinc finger)"/>
    <property type="match status" value="1"/>
</dbReference>
<reference evidence="25" key="1">
    <citation type="submission" date="2025-08" db="UniProtKB">
        <authorList>
            <consortium name="RefSeq"/>
        </authorList>
    </citation>
    <scope>IDENTIFICATION</scope>
</reference>
<dbReference type="Pfam" id="PF00643">
    <property type="entry name" value="zf-B_box"/>
    <property type="match status" value="1"/>
</dbReference>
<dbReference type="Gene3D" id="1.20.920.10">
    <property type="entry name" value="Bromodomain-like"/>
    <property type="match status" value="1"/>
</dbReference>
<comment type="pathway">
    <text evidence="3">Protein modification; protein ubiquitination.</text>
</comment>
<feature type="domain" description="B box-type" evidence="23">
    <location>
        <begin position="38"/>
        <end position="79"/>
    </location>
</feature>
<evidence type="ECO:0000256" key="18">
    <source>
        <dbReference type="PROSITE-ProRule" id="PRU00024"/>
    </source>
</evidence>
<evidence type="ECO:0000256" key="17">
    <source>
        <dbReference type="ARBA" id="ARBA00023242"/>
    </source>
</evidence>
<dbReference type="InterPro" id="IPR037372">
    <property type="entry name" value="TRIM66_Bbox1_Znf"/>
</dbReference>
<proteinExistence type="predicted"/>
<evidence type="ECO:0000256" key="20">
    <source>
        <dbReference type="SAM" id="MobiDB-lite"/>
    </source>
</evidence>
<evidence type="ECO:0000256" key="6">
    <source>
        <dbReference type="ARBA" id="ARBA00022679"/>
    </source>
</evidence>
<evidence type="ECO:0000256" key="15">
    <source>
        <dbReference type="ARBA" id="ARBA00023125"/>
    </source>
</evidence>
<feature type="region of interest" description="Disordered" evidence="20">
    <location>
        <begin position="888"/>
        <end position="926"/>
    </location>
</feature>
<evidence type="ECO:0000256" key="12">
    <source>
        <dbReference type="ARBA" id="ARBA00023015"/>
    </source>
</evidence>
<evidence type="ECO:0000256" key="10">
    <source>
        <dbReference type="ARBA" id="ARBA00022786"/>
    </source>
</evidence>
<dbReference type="InParanoid" id="A0A6P8PS76"/>
<evidence type="ECO:0000256" key="11">
    <source>
        <dbReference type="ARBA" id="ARBA00022833"/>
    </source>
</evidence>
<dbReference type="FunFam" id="3.30.160.60:FF:000074">
    <property type="entry name" value="Tripartite motif containing 66"/>
    <property type="match status" value="1"/>
</dbReference>
<dbReference type="Pfam" id="PF25287">
    <property type="entry name" value="zf-B_box_Trim66"/>
    <property type="match status" value="1"/>
</dbReference>
<evidence type="ECO:0000313" key="24">
    <source>
        <dbReference type="Proteomes" id="UP000515159"/>
    </source>
</evidence>
<dbReference type="SUPFAM" id="SSF57845">
    <property type="entry name" value="B-box zinc-binding domain"/>
    <property type="match status" value="1"/>
</dbReference>
<accession>A0A6P8PS76</accession>
<dbReference type="InterPro" id="IPR019786">
    <property type="entry name" value="Zinc_finger_PHD-type_CS"/>
</dbReference>
<dbReference type="PROSITE" id="PS50014">
    <property type="entry name" value="BROMODOMAIN_2"/>
    <property type="match status" value="1"/>
</dbReference>
<dbReference type="PROSITE" id="PS50119">
    <property type="entry name" value="ZF_BBOX"/>
    <property type="match status" value="2"/>
</dbReference>
<evidence type="ECO:0000256" key="2">
    <source>
        <dbReference type="ARBA" id="ARBA00004123"/>
    </source>
</evidence>
<dbReference type="RefSeq" id="XP_033784790.1">
    <property type="nucleotide sequence ID" value="XM_033928899.1"/>
</dbReference>
<organism evidence="24 25">
    <name type="scientific">Geotrypetes seraphini</name>
    <name type="common">Gaboon caecilian</name>
    <name type="synonym">Caecilia seraphini</name>
    <dbReference type="NCBI Taxonomy" id="260995"/>
    <lineage>
        <taxon>Eukaryota</taxon>
        <taxon>Metazoa</taxon>
        <taxon>Chordata</taxon>
        <taxon>Craniata</taxon>
        <taxon>Vertebrata</taxon>
        <taxon>Euteleostomi</taxon>
        <taxon>Amphibia</taxon>
        <taxon>Gymnophiona</taxon>
        <taxon>Geotrypetes</taxon>
    </lineage>
</organism>
<dbReference type="InterPro" id="IPR011011">
    <property type="entry name" value="Znf_FYVE_PHD"/>
</dbReference>
<dbReference type="InterPro" id="IPR019787">
    <property type="entry name" value="Znf_PHD-finger"/>
</dbReference>
<dbReference type="InterPro" id="IPR001487">
    <property type="entry name" value="Bromodomain"/>
</dbReference>
<dbReference type="Pfam" id="PF00628">
    <property type="entry name" value="PHD"/>
    <property type="match status" value="1"/>
</dbReference>
<name>A0A6P8PS76_GEOSA</name>
<keyword evidence="16" id="KW-0804">Transcription</keyword>
<dbReference type="EC" id="2.3.2.27" evidence="4"/>
<dbReference type="InterPro" id="IPR001965">
    <property type="entry name" value="Znf_PHD"/>
</dbReference>
<feature type="domain" description="PHD-type" evidence="22">
    <location>
        <begin position="987"/>
        <end position="1034"/>
    </location>
</feature>
<dbReference type="GeneID" id="117352403"/>
<dbReference type="InterPro" id="IPR036427">
    <property type="entry name" value="Bromodomain-like_sf"/>
</dbReference>
<feature type="domain" description="Bromo" evidence="21">
    <location>
        <begin position="1077"/>
        <end position="1149"/>
    </location>
</feature>
<evidence type="ECO:0000256" key="13">
    <source>
        <dbReference type="ARBA" id="ARBA00023054"/>
    </source>
</evidence>
<dbReference type="SMART" id="SM00336">
    <property type="entry name" value="BBOX"/>
    <property type="match status" value="2"/>
</dbReference>
<evidence type="ECO:0000259" key="21">
    <source>
        <dbReference type="PROSITE" id="PS50014"/>
    </source>
</evidence>
<keyword evidence="9 18" id="KW-0863">Zinc-finger</keyword>
<comment type="subcellular location">
    <subcellularLocation>
        <location evidence="2">Nucleus</location>
    </subcellularLocation>
</comment>
<evidence type="ECO:0000256" key="19">
    <source>
        <dbReference type="PROSITE-ProRule" id="PRU00035"/>
    </source>
</evidence>
<keyword evidence="17" id="KW-0539">Nucleus</keyword>
<keyword evidence="15" id="KW-0238">DNA-binding</keyword>
<keyword evidence="10" id="KW-0833">Ubl conjugation pathway</keyword>
<dbReference type="SMART" id="SM00502">
    <property type="entry name" value="BBC"/>
    <property type="match status" value="1"/>
</dbReference>
<keyword evidence="24" id="KW-1185">Reference proteome</keyword>
<dbReference type="SMART" id="SM00297">
    <property type="entry name" value="BROMO"/>
    <property type="match status" value="1"/>
</dbReference>
<evidence type="ECO:0000256" key="9">
    <source>
        <dbReference type="ARBA" id="ARBA00022771"/>
    </source>
</evidence>
<keyword evidence="6" id="KW-0808">Transferase</keyword>
<dbReference type="GO" id="GO:0061630">
    <property type="term" value="F:ubiquitin protein ligase activity"/>
    <property type="evidence" value="ECO:0007669"/>
    <property type="project" value="UniProtKB-EC"/>
</dbReference>
<dbReference type="SUPFAM" id="SSF57903">
    <property type="entry name" value="FYVE/PHD zinc finger"/>
    <property type="match status" value="1"/>
</dbReference>
<sequence>MGIISCPVCKQTCFTTDVVENFFLKDFLKINPIMARSCFECMEKKPAHSLCTSCNKWLCNPCTEEHRHAEDTGDHLLSVSHKGYSGTEGGSGEFSLFCPLHNQEAMKLFCETCDVLTCRNCLILEHKDHRFRYLDEALQNQRILLENVTTRVEEKKIAIQATAKQIEERLFEVKHLRRKVENQIKMAKMVLINEIHKRTNTLLDQLERISTERTQKLEQQLQSIVVLNRQLEHVQNFINWAVCGKNNVPFLFSKELIVFQMQRLLETSCSSEVSPPWKIRFSWEPSFWTKQLSSLGCIVTESGQIPRPDTSGYGNMQELQSSYYPGHQQPPPPPQEVMNESHKFPCAAQGPSPTCCTQCRNTSQVHKGQVSQPSVNYHQNFRHPPDMQQQHHYQSHHLPRQYNTQQGAKQHPLRMTQPWLPEEPQPELENSSLWLGKQQMQRQQCQQTAHPVCVVPPQDVHAGHPQQLHAQSALQNSSVPMQLGHIPKLHFNCLQKQQQQQQQQAAAEADGTHEQVVQQSLDIIHQQFELEQMQKGLEILLQSQPASLQINQNKPPQHVQQTIVGQINYIVRQPAPVQQPNQEEVQQVCDNSSVLEDPPPEFPPLSSCTLAASQSQPLNEQVTATAHLSDTMDTQLSPLVSNQLRKRSASVSIVGFSSAPETEPTAARLSRSVDPQMQGECCHLDTQSLSQSCSSDVLPEAMPTYSPMEINAMNDLQPGTPDNLATDDALLGNAMCKIEHEEDFGSTLESHSFDSSVNQLTLPIQNDLEEPINLSVRKDLRIDAPSIPIPAVPANTISCLPSLTKHLKSEADSGNVVKKEITVNIQNNQTIRAFIKEQKIPYVRLERLKICAPDSGQHPVFKLQPQNTEQDGTFLLLIEYGAQSTSMSIKANPDSYPSPPPPSLTPQLFESELPPPMSLQLHEPPQLPLSQLPSLVPITSSCNPVASPKEETASEVPSGPPDLGPEENNPNSGSPAMSAESDPIENEDFCAVCKNGGEMLCCDHCPKVFHLACHVPALLSFPVGEWVCTLCRNLLNPEVEYDCENTRQGCSTTEDETLNVPDAPDQRRCEKLVLSLYCNSLSPPFQEPVSPLARHYYQIIKRPVDLSTIRRKLQKKNRKHYSSPEELVLDMRLMFWNCAKFNYPDSEVAEAGRSLQMFFEDRLKEIYPDKTFPLPQQEESDSEEIGSENSQQLAKGFHWPSYGHECTQPKRRRRHTVNYKAKESDLC</sequence>
<dbReference type="InterPro" id="IPR003649">
    <property type="entry name" value="Bbox_C"/>
</dbReference>
<dbReference type="OrthoDB" id="1870062at2759"/>
<feature type="domain" description="B box-type" evidence="23">
    <location>
        <begin position="93"/>
        <end position="134"/>
    </location>
</feature>
<dbReference type="PROSITE" id="PS50016">
    <property type="entry name" value="ZF_PHD_2"/>
    <property type="match status" value="1"/>
</dbReference>
<gene>
    <name evidence="25" type="primary">TRIM66</name>
</gene>
<dbReference type="PANTHER" id="PTHR45915:SF7">
    <property type="entry name" value="TRIPARTITE MOTIF-CONTAINING PROTEIN 66"/>
    <property type="match status" value="1"/>
</dbReference>
<evidence type="ECO:0000256" key="16">
    <source>
        <dbReference type="ARBA" id="ARBA00023163"/>
    </source>
</evidence>
<dbReference type="SMART" id="SM00249">
    <property type="entry name" value="PHD"/>
    <property type="match status" value="1"/>
</dbReference>
<keyword evidence="13" id="KW-0175">Coiled coil</keyword>
<dbReference type="Pfam" id="PF00439">
    <property type="entry name" value="Bromodomain"/>
    <property type="match status" value="1"/>
</dbReference>
<dbReference type="CDD" id="cd05502">
    <property type="entry name" value="Bromo_tif1_like"/>
    <property type="match status" value="1"/>
</dbReference>
<evidence type="ECO:0000256" key="8">
    <source>
        <dbReference type="ARBA" id="ARBA00022737"/>
    </source>
</evidence>
<keyword evidence="11" id="KW-0862">Zinc</keyword>
<dbReference type="GO" id="GO:0003677">
    <property type="term" value="F:DNA binding"/>
    <property type="evidence" value="ECO:0007669"/>
    <property type="project" value="UniProtKB-KW"/>
</dbReference>
<evidence type="ECO:0000256" key="1">
    <source>
        <dbReference type="ARBA" id="ARBA00000900"/>
    </source>
</evidence>
<dbReference type="FunFam" id="3.30.40.10:FF:000123">
    <property type="entry name" value="E3 ubiquitin-protein ligase TRIM33"/>
    <property type="match status" value="1"/>
</dbReference>
<evidence type="ECO:0000256" key="14">
    <source>
        <dbReference type="ARBA" id="ARBA00023117"/>
    </source>
</evidence>
<evidence type="ECO:0000256" key="7">
    <source>
        <dbReference type="ARBA" id="ARBA00022723"/>
    </source>
</evidence>
<evidence type="ECO:0000259" key="22">
    <source>
        <dbReference type="PROSITE" id="PS50016"/>
    </source>
</evidence>
<dbReference type="InterPro" id="IPR000315">
    <property type="entry name" value="Znf_B-box"/>
</dbReference>
<dbReference type="CTD" id="9866"/>
<evidence type="ECO:0000256" key="5">
    <source>
        <dbReference type="ARBA" id="ARBA00022491"/>
    </source>
</evidence>
<feature type="region of interest" description="Disordered" evidence="20">
    <location>
        <begin position="941"/>
        <end position="981"/>
    </location>
</feature>
<keyword evidence="12" id="KW-0805">Transcription regulation</keyword>